<reference evidence="2" key="1">
    <citation type="journal article" date="2017" name="Front. Plant Sci.">
        <title>Climate Clever Clovers: New Paradigm to Reduce the Environmental Footprint of Ruminants by Breeding Low Methanogenic Forages Utilizing Haplotype Variation.</title>
        <authorList>
            <person name="Kaur P."/>
            <person name="Appels R."/>
            <person name="Bayer P.E."/>
            <person name="Keeble-Gagnere G."/>
            <person name="Wang J."/>
            <person name="Hirakawa H."/>
            <person name="Shirasawa K."/>
            <person name="Vercoe P."/>
            <person name="Stefanova K."/>
            <person name="Durmic Z."/>
            <person name="Nichols P."/>
            <person name="Revell C."/>
            <person name="Isobe S.N."/>
            <person name="Edwards D."/>
            <person name="Erskine W."/>
        </authorList>
    </citation>
    <scope>NUCLEOTIDE SEQUENCE [LARGE SCALE GENOMIC DNA]</scope>
    <source>
        <strain evidence="2">cv. Daliak</strain>
    </source>
</reference>
<organism evidence="1 2">
    <name type="scientific">Trifolium subterraneum</name>
    <name type="common">Subterranean clover</name>
    <dbReference type="NCBI Taxonomy" id="3900"/>
    <lineage>
        <taxon>Eukaryota</taxon>
        <taxon>Viridiplantae</taxon>
        <taxon>Streptophyta</taxon>
        <taxon>Embryophyta</taxon>
        <taxon>Tracheophyta</taxon>
        <taxon>Spermatophyta</taxon>
        <taxon>Magnoliopsida</taxon>
        <taxon>eudicotyledons</taxon>
        <taxon>Gunneridae</taxon>
        <taxon>Pentapetalae</taxon>
        <taxon>rosids</taxon>
        <taxon>fabids</taxon>
        <taxon>Fabales</taxon>
        <taxon>Fabaceae</taxon>
        <taxon>Papilionoideae</taxon>
        <taxon>50 kb inversion clade</taxon>
        <taxon>NPAAA clade</taxon>
        <taxon>Hologalegina</taxon>
        <taxon>IRL clade</taxon>
        <taxon>Trifolieae</taxon>
        <taxon>Trifolium</taxon>
    </lineage>
</organism>
<evidence type="ECO:0000313" key="1">
    <source>
        <dbReference type="EMBL" id="GAU25400.1"/>
    </source>
</evidence>
<evidence type="ECO:0000313" key="2">
    <source>
        <dbReference type="Proteomes" id="UP000242715"/>
    </source>
</evidence>
<dbReference type="AlphaFoldDB" id="A0A2Z6MPD7"/>
<name>A0A2Z6MPD7_TRISU</name>
<gene>
    <name evidence="1" type="ORF">TSUD_70520</name>
</gene>
<keyword evidence="2" id="KW-1185">Reference proteome</keyword>
<dbReference type="EMBL" id="DF973311">
    <property type="protein sequence ID" value="GAU25400.1"/>
    <property type="molecule type" value="Genomic_DNA"/>
</dbReference>
<accession>A0A2Z6MPD7</accession>
<protein>
    <submittedName>
        <fullName evidence="1">Uncharacterized protein</fullName>
    </submittedName>
</protein>
<proteinExistence type="predicted"/>
<sequence>MKVKLLEDVAEASKRVRADASMRMRLRHPRRLMHLRGLRLMQRVGADASKRDEVKAYIKAEG</sequence>
<dbReference type="Proteomes" id="UP000242715">
    <property type="component" value="Unassembled WGS sequence"/>
</dbReference>